<feature type="transmembrane region" description="Helical" evidence="2">
    <location>
        <begin position="33"/>
        <end position="54"/>
    </location>
</feature>
<accession>A0A7G9YFD0</accession>
<feature type="transmembrane region" description="Helical" evidence="2">
    <location>
        <begin position="7"/>
        <end position="27"/>
    </location>
</feature>
<feature type="compositionally biased region" description="Low complexity" evidence="1">
    <location>
        <begin position="83"/>
        <end position="94"/>
    </location>
</feature>
<sequence>MGEETKSGQVAGVISIIVCILFIIFAANSGWNMAGQVMGAIGLIFGILGFGSFWKPETIGQITSQILENIARNAEEQNSQTRQQNQNHPNNSPQAYTEDGDVTINQEIHVHEPQGRKKRY</sequence>
<evidence type="ECO:0000256" key="1">
    <source>
        <dbReference type="SAM" id="MobiDB-lite"/>
    </source>
</evidence>
<reference evidence="3" key="1">
    <citation type="submission" date="2020-06" db="EMBL/GenBank/DDBJ databases">
        <title>Unique genomic features of the anaerobic methanotrophic archaea.</title>
        <authorList>
            <person name="Chadwick G.L."/>
            <person name="Skennerton C.T."/>
            <person name="Laso-Perez R."/>
            <person name="Leu A.O."/>
            <person name="Speth D.R."/>
            <person name="Yu H."/>
            <person name="Morgan-Lang C."/>
            <person name="Hatzenpichler R."/>
            <person name="Goudeau D."/>
            <person name="Malmstrom R."/>
            <person name="Brazelton W.J."/>
            <person name="Woyke T."/>
            <person name="Hallam S.J."/>
            <person name="Tyson G.W."/>
            <person name="Wegener G."/>
            <person name="Boetius A."/>
            <person name="Orphan V."/>
        </authorList>
    </citation>
    <scope>NUCLEOTIDE SEQUENCE</scope>
</reference>
<proteinExistence type="predicted"/>
<keyword evidence="2" id="KW-1133">Transmembrane helix</keyword>
<keyword evidence="2" id="KW-0472">Membrane</keyword>
<feature type="compositionally biased region" description="Basic and acidic residues" evidence="1">
    <location>
        <begin position="108"/>
        <end position="120"/>
    </location>
</feature>
<organism evidence="3">
    <name type="scientific">Candidatus Methanogaster sp. ANME-2c ERB4</name>
    <dbReference type="NCBI Taxonomy" id="2759911"/>
    <lineage>
        <taxon>Archaea</taxon>
        <taxon>Methanobacteriati</taxon>
        <taxon>Methanobacteriota</taxon>
        <taxon>Stenosarchaea group</taxon>
        <taxon>Methanomicrobia</taxon>
        <taxon>Methanosarcinales</taxon>
        <taxon>ANME-2 cluster</taxon>
        <taxon>Candidatus Methanogasteraceae</taxon>
        <taxon>Candidatus Methanogaster</taxon>
    </lineage>
</organism>
<keyword evidence="2" id="KW-0812">Transmembrane</keyword>
<name>A0A7G9YFD0_9EURY</name>
<gene>
    <name evidence="3" type="ORF">EIOBDEGA_00002</name>
</gene>
<feature type="region of interest" description="Disordered" evidence="1">
    <location>
        <begin position="73"/>
        <end position="120"/>
    </location>
</feature>
<dbReference type="AlphaFoldDB" id="A0A7G9YFD0"/>
<dbReference type="EMBL" id="MT631216">
    <property type="protein sequence ID" value="QNO46714.1"/>
    <property type="molecule type" value="Genomic_DNA"/>
</dbReference>
<protein>
    <submittedName>
        <fullName evidence="3">Uncharacterized protein</fullName>
    </submittedName>
</protein>
<evidence type="ECO:0000256" key="2">
    <source>
        <dbReference type="SAM" id="Phobius"/>
    </source>
</evidence>
<evidence type="ECO:0000313" key="3">
    <source>
        <dbReference type="EMBL" id="QNO46714.1"/>
    </source>
</evidence>